<dbReference type="RefSeq" id="XP_065959703.1">
    <property type="nucleotide sequence ID" value="XM_066109720.1"/>
</dbReference>
<gene>
    <name evidence="1" type="ORF">PtrM4_144100</name>
</gene>
<proteinExistence type="predicted"/>
<accession>A0A2W1CUT8</accession>
<protein>
    <submittedName>
        <fullName evidence="1">Uncharacterized protein</fullName>
    </submittedName>
</protein>
<organism evidence="1 2">
    <name type="scientific">Pyrenophora tritici-repentis</name>
    <dbReference type="NCBI Taxonomy" id="45151"/>
    <lineage>
        <taxon>Eukaryota</taxon>
        <taxon>Fungi</taxon>
        <taxon>Dikarya</taxon>
        <taxon>Ascomycota</taxon>
        <taxon>Pezizomycotina</taxon>
        <taxon>Dothideomycetes</taxon>
        <taxon>Pleosporomycetidae</taxon>
        <taxon>Pleosporales</taxon>
        <taxon>Pleosporineae</taxon>
        <taxon>Pleosporaceae</taxon>
        <taxon>Pyrenophora</taxon>
    </lineage>
</organism>
<comment type="caution">
    <text evidence="1">The sequence shown here is derived from an EMBL/GenBank/DDBJ whole genome shotgun (WGS) entry which is preliminary data.</text>
</comment>
<dbReference type="AlphaFoldDB" id="A0A2W1CUT8"/>
<evidence type="ECO:0000313" key="2">
    <source>
        <dbReference type="Proteomes" id="UP000245464"/>
    </source>
</evidence>
<dbReference type="EMBL" id="NQIK02000009">
    <property type="protein sequence ID" value="KAF7566090.1"/>
    <property type="molecule type" value="Genomic_DNA"/>
</dbReference>
<dbReference type="OMA" id="PSHSKLD"/>
<dbReference type="GeneID" id="90957942"/>
<reference evidence="1" key="1">
    <citation type="journal article" date="2018" name="BMC Genomics">
        <title>Comparative genomics of the wheat fungal pathogen Pyrenophora tritici-repentis reveals chromosomal variations and genome plasticity.</title>
        <authorList>
            <person name="Moolhuijzen P."/>
            <person name="See P.T."/>
            <person name="Hane J.K."/>
            <person name="Shi G."/>
            <person name="Liu Z."/>
            <person name="Oliver R.P."/>
            <person name="Moffat C.S."/>
        </authorList>
    </citation>
    <scope>NUCLEOTIDE SEQUENCE [LARGE SCALE GENOMIC DNA]</scope>
    <source>
        <strain evidence="1">M4</strain>
    </source>
</reference>
<name>A0A2W1CUT8_9PLEO</name>
<dbReference type="Proteomes" id="UP000245464">
    <property type="component" value="Chromosome 9"/>
</dbReference>
<sequence length="153" mass="17334">MSSHIYLPSHSKLDERVAEVILGDHTTLNTANFAVLRYKYHETHRAVTNEILQSRLKDISNAVGKQLSRPSRQPEIMRNISGCITTKPDEIFAIVPAISDPKTPQQATIYIWENKAKKVAGLLEKGIHLVLANVSFSVSEFVDFYVLPFKYEH</sequence>
<dbReference type="KEGG" id="ptrr:90957942"/>
<evidence type="ECO:0000313" key="1">
    <source>
        <dbReference type="EMBL" id="KAF7566090.1"/>
    </source>
</evidence>